<keyword evidence="2" id="KW-1185">Reference proteome</keyword>
<comment type="caution">
    <text evidence="1">The sequence shown here is derived from an EMBL/GenBank/DDBJ whole genome shotgun (WGS) entry which is preliminary data.</text>
</comment>
<organism evidence="1 2">
    <name type="scientific">Caerostris extrusa</name>
    <name type="common">Bark spider</name>
    <name type="synonym">Caerostris bankana</name>
    <dbReference type="NCBI Taxonomy" id="172846"/>
    <lineage>
        <taxon>Eukaryota</taxon>
        <taxon>Metazoa</taxon>
        <taxon>Ecdysozoa</taxon>
        <taxon>Arthropoda</taxon>
        <taxon>Chelicerata</taxon>
        <taxon>Arachnida</taxon>
        <taxon>Araneae</taxon>
        <taxon>Araneomorphae</taxon>
        <taxon>Entelegynae</taxon>
        <taxon>Araneoidea</taxon>
        <taxon>Araneidae</taxon>
        <taxon>Caerostris</taxon>
    </lineage>
</organism>
<accession>A0AAV4RSS2</accession>
<protein>
    <submittedName>
        <fullName evidence="1">Uncharacterized protein</fullName>
    </submittedName>
</protein>
<dbReference type="Proteomes" id="UP001054945">
    <property type="component" value="Unassembled WGS sequence"/>
</dbReference>
<reference evidence="1 2" key="1">
    <citation type="submission" date="2021-06" db="EMBL/GenBank/DDBJ databases">
        <title>Caerostris extrusa draft genome.</title>
        <authorList>
            <person name="Kono N."/>
            <person name="Arakawa K."/>
        </authorList>
    </citation>
    <scope>NUCLEOTIDE SEQUENCE [LARGE SCALE GENOMIC DNA]</scope>
</reference>
<sequence>MIPRAKASTPKILTPTFLPLFAEKLSSEIDLEKLGKPPGTLQIKLITSTAIRISNRKLILKETPTGITSNYSLAT</sequence>
<evidence type="ECO:0000313" key="2">
    <source>
        <dbReference type="Proteomes" id="UP001054945"/>
    </source>
</evidence>
<proteinExistence type="predicted"/>
<dbReference type="EMBL" id="BPLR01008279">
    <property type="protein sequence ID" value="GIY23492.1"/>
    <property type="molecule type" value="Genomic_DNA"/>
</dbReference>
<gene>
    <name evidence="1" type="ORF">CEXT_613191</name>
</gene>
<name>A0AAV4RSS2_CAEEX</name>
<dbReference type="AlphaFoldDB" id="A0AAV4RSS2"/>
<evidence type="ECO:0000313" key="1">
    <source>
        <dbReference type="EMBL" id="GIY23492.1"/>
    </source>
</evidence>